<dbReference type="Pfam" id="PF00028">
    <property type="entry name" value="Cadherin"/>
    <property type="match status" value="4"/>
</dbReference>
<dbReference type="GO" id="GO:0005886">
    <property type="term" value="C:plasma membrane"/>
    <property type="evidence" value="ECO:0007669"/>
    <property type="project" value="UniProtKB-SubCell"/>
</dbReference>
<evidence type="ECO:0000256" key="6">
    <source>
        <dbReference type="ARBA" id="ARBA00022737"/>
    </source>
</evidence>
<evidence type="ECO:0000313" key="16">
    <source>
        <dbReference type="RefSeq" id="XP_008303740.1"/>
    </source>
</evidence>
<evidence type="ECO:0000256" key="3">
    <source>
        <dbReference type="ARBA" id="ARBA00022475"/>
    </source>
</evidence>
<keyword evidence="6" id="KW-0677">Repeat</keyword>
<feature type="domain" description="Cadherin" evidence="14">
    <location>
        <begin position="136"/>
        <end position="243"/>
    </location>
</feature>
<dbReference type="PROSITE" id="PS00232">
    <property type="entry name" value="CADHERIN_1"/>
    <property type="match status" value="3"/>
</dbReference>
<dbReference type="RefSeq" id="XP_008303740.1">
    <property type="nucleotide sequence ID" value="XM_008305518.1"/>
</dbReference>
<keyword evidence="11" id="KW-0325">Glycoprotein</keyword>
<dbReference type="Pfam" id="PF08266">
    <property type="entry name" value="Cadherin_2"/>
    <property type="match status" value="1"/>
</dbReference>
<evidence type="ECO:0000256" key="12">
    <source>
        <dbReference type="PROSITE-ProRule" id="PRU00043"/>
    </source>
</evidence>
<evidence type="ECO:0000256" key="11">
    <source>
        <dbReference type="ARBA" id="ARBA00023180"/>
    </source>
</evidence>
<dbReference type="CDD" id="cd11304">
    <property type="entry name" value="Cadherin_repeat"/>
    <property type="match status" value="5"/>
</dbReference>
<comment type="subcellular location">
    <subcellularLocation>
        <location evidence="2">Cell membrane</location>
        <topology evidence="2">Single-pass type I membrane protein</topology>
    </subcellularLocation>
</comment>
<dbReference type="PANTHER" id="PTHR24028">
    <property type="entry name" value="CADHERIN-87A"/>
    <property type="match status" value="1"/>
</dbReference>
<dbReference type="InterPro" id="IPR015919">
    <property type="entry name" value="Cadherin-like_sf"/>
</dbReference>
<dbReference type="InterPro" id="IPR013164">
    <property type="entry name" value="Cadherin_N"/>
</dbReference>
<keyword evidence="3" id="KW-1003">Cell membrane</keyword>
<feature type="domain" description="Cadherin" evidence="14">
    <location>
        <begin position="352"/>
        <end position="457"/>
    </location>
</feature>
<dbReference type="Gene3D" id="2.60.40.60">
    <property type="entry name" value="Cadherins"/>
    <property type="match status" value="5"/>
</dbReference>
<dbReference type="PANTHER" id="PTHR24028:SF337">
    <property type="entry name" value="PROTOCADHERIN 2 ALPHA A 3 PRECURSOR-RELATED"/>
    <property type="match status" value="1"/>
</dbReference>
<keyword evidence="9" id="KW-1133">Transmembrane helix</keyword>
<evidence type="ECO:0000256" key="8">
    <source>
        <dbReference type="ARBA" id="ARBA00022889"/>
    </source>
</evidence>
<dbReference type="GO" id="GO:0005509">
    <property type="term" value="F:calcium ion binding"/>
    <property type="evidence" value="ECO:0007669"/>
    <property type="project" value="UniProtKB-UniRule"/>
</dbReference>
<evidence type="ECO:0000256" key="10">
    <source>
        <dbReference type="ARBA" id="ARBA00023136"/>
    </source>
</evidence>
<evidence type="ECO:0000256" key="9">
    <source>
        <dbReference type="ARBA" id="ARBA00022989"/>
    </source>
</evidence>
<evidence type="ECO:0000256" key="2">
    <source>
        <dbReference type="ARBA" id="ARBA00004251"/>
    </source>
</evidence>
<dbReference type="SMART" id="SM00112">
    <property type="entry name" value="CA"/>
    <property type="match status" value="4"/>
</dbReference>
<gene>
    <name evidence="16" type="primary">LOC103375288</name>
</gene>
<dbReference type="InterPro" id="IPR002126">
    <property type="entry name" value="Cadherin-like_dom"/>
</dbReference>
<dbReference type="FunFam" id="2.60.40.60:FF:000006">
    <property type="entry name" value="Protocadherin alpha 2"/>
    <property type="match status" value="1"/>
</dbReference>
<name>A0A9Y4NUW6_9TELE</name>
<feature type="domain" description="Cadherin" evidence="14">
    <location>
        <begin position="244"/>
        <end position="351"/>
    </location>
</feature>
<dbReference type="InterPro" id="IPR020894">
    <property type="entry name" value="Cadherin_CS"/>
</dbReference>
<keyword evidence="4" id="KW-0812">Transmembrane</keyword>
<dbReference type="PROSITE" id="PS50268">
    <property type="entry name" value="CADHERIN_2"/>
    <property type="match status" value="5"/>
</dbReference>
<proteinExistence type="predicted"/>
<comment type="function">
    <text evidence="1">Potential calcium-dependent cell-adhesion protein. May be involved in the establishment and maintenance of specific neuronal connections in the brain.</text>
</comment>
<dbReference type="GO" id="GO:0009653">
    <property type="term" value="P:anatomical structure morphogenesis"/>
    <property type="evidence" value="ECO:0007669"/>
    <property type="project" value="UniProtKB-ARBA"/>
</dbReference>
<dbReference type="GeneID" id="103375288"/>
<evidence type="ECO:0000313" key="15">
    <source>
        <dbReference type="Proteomes" id="UP000694891"/>
    </source>
</evidence>
<dbReference type="PRINTS" id="PR00205">
    <property type="entry name" value="CADHERIN"/>
</dbReference>
<dbReference type="AlphaFoldDB" id="A0A9Y4NUW6"/>
<feature type="domain" description="Cadherin" evidence="14">
    <location>
        <begin position="458"/>
        <end position="535"/>
    </location>
</feature>
<dbReference type="FunFam" id="2.60.40.60:FF:000007">
    <property type="entry name" value="Protocadherin alpha 2"/>
    <property type="match status" value="1"/>
</dbReference>
<keyword evidence="15" id="KW-1185">Reference proteome</keyword>
<feature type="chain" id="PRO_5041468213" evidence="13">
    <location>
        <begin position="32"/>
        <end position="571"/>
    </location>
</feature>
<protein>
    <submittedName>
        <fullName evidence="16">Protocadherin alpha-8-like</fullName>
    </submittedName>
</protein>
<keyword evidence="5 13" id="KW-0732">Signal</keyword>
<keyword evidence="10" id="KW-0472">Membrane</keyword>
<evidence type="ECO:0000259" key="14">
    <source>
        <dbReference type="PROSITE" id="PS50268"/>
    </source>
</evidence>
<sequence>MGTGGQRRGTQSWWVALSFSVMLCCVERVSAQIKYTIPEEVKLESVVGNVAKDLGLDISSLEERRFRIVSGTEDGQFKVNANNGVLYVNKNVDREQLCDRSGACLIDLKIVVENPLEVHYVTVEIVDANDHMPNFAEKKKVIEIAETTSPGARFQLPGARDPDVGINSVQRYKLSQNDHFHLEIRDRGEDKIPFLVLQRHLDREQKTNHSLILTALDGGTPARSANLSLIIKVLDNNDNRPIFSQEVYSATLQENAALDTVIIKVQATDLDEGINGDVEYSFGGDINSNVLKLFSLDRHNGEITVKGQIDYETADVYKLDVQASDKGQPPMTTDCRVIIKIQDVNDNKPEIEVTSISSMVPEDSKHGTVIALISVEDGDSGLNGKVVCRLTENVPFELKPSFKENMYSLVTKETLDREAVSHYDVSITATDCGEPPLSTFKTLSIQVSDVNDNLPEFPRGPLELYLRENNAPGASIYSVSASDKDLNDNAAVTYSIVRGEGGHNDMASFLNIHSDNGHITALKSFDFETLKTFQFQEERLWLRYDTLFQRRYKRELLLEMLLRISAWTSLP</sequence>
<evidence type="ECO:0000256" key="4">
    <source>
        <dbReference type="ARBA" id="ARBA00022692"/>
    </source>
</evidence>
<feature type="domain" description="Cadherin" evidence="14">
    <location>
        <begin position="29"/>
        <end position="135"/>
    </location>
</feature>
<organism evidence="15 16">
    <name type="scientific">Stegastes partitus</name>
    <name type="common">bicolor damselfish</name>
    <dbReference type="NCBI Taxonomy" id="144197"/>
    <lineage>
        <taxon>Eukaryota</taxon>
        <taxon>Metazoa</taxon>
        <taxon>Chordata</taxon>
        <taxon>Craniata</taxon>
        <taxon>Vertebrata</taxon>
        <taxon>Euteleostomi</taxon>
        <taxon>Actinopterygii</taxon>
        <taxon>Neopterygii</taxon>
        <taxon>Teleostei</taxon>
        <taxon>Neoteleostei</taxon>
        <taxon>Acanthomorphata</taxon>
        <taxon>Ovalentaria</taxon>
        <taxon>Pomacentridae</taxon>
        <taxon>Stegastes</taxon>
    </lineage>
</organism>
<dbReference type="FunFam" id="2.60.40.60:FF:000129">
    <property type="entry name" value="protocadherin alpha-C2 isoform X1"/>
    <property type="match status" value="1"/>
</dbReference>
<accession>A0A9Y4NUW6</accession>
<dbReference type="GO" id="GO:0007156">
    <property type="term" value="P:homophilic cell adhesion via plasma membrane adhesion molecules"/>
    <property type="evidence" value="ECO:0007669"/>
    <property type="project" value="InterPro"/>
</dbReference>
<keyword evidence="8" id="KW-0130">Cell adhesion</keyword>
<evidence type="ECO:0000256" key="13">
    <source>
        <dbReference type="SAM" id="SignalP"/>
    </source>
</evidence>
<dbReference type="Proteomes" id="UP000694891">
    <property type="component" value="Unplaced"/>
</dbReference>
<dbReference type="FunFam" id="2.60.40.60:FF:000002">
    <property type="entry name" value="Protocadherin alpha 2"/>
    <property type="match status" value="1"/>
</dbReference>
<evidence type="ECO:0000256" key="1">
    <source>
        <dbReference type="ARBA" id="ARBA00003436"/>
    </source>
</evidence>
<reference evidence="16" key="1">
    <citation type="submission" date="2025-08" db="UniProtKB">
        <authorList>
            <consortium name="RefSeq"/>
        </authorList>
    </citation>
    <scope>IDENTIFICATION</scope>
</reference>
<keyword evidence="7 12" id="KW-0106">Calcium</keyword>
<dbReference type="InterPro" id="IPR050174">
    <property type="entry name" value="Protocadherin/Cadherin-CA"/>
</dbReference>
<evidence type="ECO:0000256" key="7">
    <source>
        <dbReference type="ARBA" id="ARBA00022837"/>
    </source>
</evidence>
<evidence type="ECO:0000256" key="5">
    <source>
        <dbReference type="ARBA" id="ARBA00022729"/>
    </source>
</evidence>
<feature type="signal peptide" evidence="13">
    <location>
        <begin position="1"/>
        <end position="31"/>
    </location>
</feature>
<dbReference type="SUPFAM" id="SSF49313">
    <property type="entry name" value="Cadherin-like"/>
    <property type="match status" value="5"/>
</dbReference>